<feature type="domain" description="DUF6604" evidence="2">
    <location>
        <begin position="34"/>
        <end position="273"/>
    </location>
</feature>
<dbReference type="PANTHER" id="PTHR38795:SF1">
    <property type="entry name" value="DUF6604 DOMAIN-CONTAINING PROTEIN"/>
    <property type="match status" value="1"/>
</dbReference>
<protein>
    <recommendedName>
        <fullName evidence="2">DUF6604 domain-containing protein</fullName>
    </recommendedName>
</protein>
<keyword evidence="4" id="KW-1185">Reference proteome</keyword>
<dbReference type="PANTHER" id="PTHR38795">
    <property type="entry name" value="DUF6604 DOMAIN-CONTAINING PROTEIN"/>
    <property type="match status" value="1"/>
</dbReference>
<proteinExistence type="predicted"/>
<evidence type="ECO:0000313" key="4">
    <source>
        <dbReference type="Proteomes" id="UP000033647"/>
    </source>
</evidence>
<feature type="compositionally biased region" description="Basic residues" evidence="1">
    <location>
        <begin position="55"/>
        <end position="69"/>
    </location>
</feature>
<name>A0A0F4GKV1_9PEZI</name>
<dbReference type="Proteomes" id="UP000033647">
    <property type="component" value="Unassembled WGS sequence"/>
</dbReference>
<feature type="region of interest" description="Disordered" evidence="1">
    <location>
        <begin position="159"/>
        <end position="186"/>
    </location>
</feature>
<evidence type="ECO:0000256" key="1">
    <source>
        <dbReference type="SAM" id="MobiDB-lite"/>
    </source>
</evidence>
<accession>A0A0F4GKV1</accession>
<dbReference type="OrthoDB" id="4821062at2759"/>
<evidence type="ECO:0000313" key="3">
    <source>
        <dbReference type="EMBL" id="KJX98001.1"/>
    </source>
</evidence>
<gene>
    <name evidence="3" type="ORF">TI39_contig446g00003</name>
</gene>
<dbReference type="Pfam" id="PF20253">
    <property type="entry name" value="DUF6604"/>
    <property type="match status" value="1"/>
</dbReference>
<feature type="region of interest" description="Disordered" evidence="1">
    <location>
        <begin position="55"/>
        <end position="76"/>
    </location>
</feature>
<dbReference type="EMBL" id="LAFY01000438">
    <property type="protein sequence ID" value="KJX98001.1"/>
    <property type="molecule type" value="Genomic_DNA"/>
</dbReference>
<dbReference type="AlphaFoldDB" id="A0A0F4GKV1"/>
<reference evidence="3 4" key="1">
    <citation type="submission" date="2015-03" db="EMBL/GenBank/DDBJ databases">
        <title>RNA-seq based gene annotation and comparative genomics of four Zymoseptoria species reveal species-specific pathogenicity related genes and transposable element activity.</title>
        <authorList>
            <person name="Grandaubert J."/>
            <person name="Bhattacharyya A."/>
            <person name="Stukenbrock E.H."/>
        </authorList>
    </citation>
    <scope>NUCLEOTIDE SEQUENCE [LARGE SCALE GENOMIC DNA]</scope>
    <source>
        <strain evidence="3 4">Zb18110</strain>
    </source>
</reference>
<dbReference type="InterPro" id="IPR046539">
    <property type="entry name" value="DUF6604"/>
</dbReference>
<sequence length="858" mass="97285">MYMQPASRRPERSIMGGTIDMNMPARLLNARRLCKDSTADIIDWLSFTSSIRKKPAIQQSKKRRGKPKTQGHGTTNGEKIMKVDEIVSCANCIIKSNATRPQYIRSAFKKALVNRRVITAWYRTREVGDNESTRRHEHFTDTLNQAYDILFPPTAEDRLVDRESSSRRSSQFANAFGPLDGIPTDKESTLSEAEMQDLLASWMDSSAKPRSRIADDDLDEQFNRYAYVLEMDLMVDTIKGYWRRVAKGEMSVPLAAWLTHVGYSGIARMCEEHRNSQDIDHEKLVHAFMSRQANVQITSERDLSQQGANSAGHDSQYQEFSAGLALIKPTRPLHDWKWSKQMDRASNLALCAASPFDYFMVPSEETAQDSKLHFESSVVFLEPWTGNLPAHELDTLLAVKEKLMQRDSASIDSLIATILFLIDNPIAFGDRAAQAVLYPMKAEVDFFMRREFSKHDTTRLGKPEKGPRRTADTEAVFGMVLLLETSKSFFYIDDVQNRTNLHTRAVRLAEEVQECMDRLIEADFAAGDLRNMSESTIDTLEDKRTELDRYIKSDGSTLYHQMPWTAGSHMGEILYSAMDLGFTVCSTRDMLGKVLHAYNAVRTVGRSKTTPILLLEQLCDLFSAQIFLGARPNAKFHPTYWRFLGGKPERTTDQHKNPGRAAKSKFQTGAPRRRYVGGTDRFKPSELSLFHHLRSSKPALHGTPDLWAKVFTQNRIKSPNKKQSAAIDQEMRDAPFAAILERLKAAATAEFEGPFPIAKMNWFKVYELVVSILIDIAQRYQREIPAGMEPYRNTLQPAPAIATAGCSFVNILSQLIDGRLEHPRSWNGNEFPGLEMTWDAFEKCAGTVKIEDLLWKNA</sequence>
<organism evidence="3 4">
    <name type="scientific">Zymoseptoria brevis</name>
    <dbReference type="NCBI Taxonomy" id="1047168"/>
    <lineage>
        <taxon>Eukaryota</taxon>
        <taxon>Fungi</taxon>
        <taxon>Dikarya</taxon>
        <taxon>Ascomycota</taxon>
        <taxon>Pezizomycotina</taxon>
        <taxon>Dothideomycetes</taxon>
        <taxon>Dothideomycetidae</taxon>
        <taxon>Mycosphaerellales</taxon>
        <taxon>Mycosphaerellaceae</taxon>
        <taxon>Zymoseptoria</taxon>
    </lineage>
</organism>
<comment type="caution">
    <text evidence="3">The sequence shown here is derived from an EMBL/GenBank/DDBJ whole genome shotgun (WGS) entry which is preliminary data.</text>
</comment>
<evidence type="ECO:0000259" key="2">
    <source>
        <dbReference type="Pfam" id="PF20253"/>
    </source>
</evidence>